<dbReference type="Gene3D" id="2.180.10.10">
    <property type="entry name" value="RHS repeat-associated core"/>
    <property type="match status" value="2"/>
</dbReference>
<dbReference type="NCBIfam" id="TIGR01643">
    <property type="entry name" value="YD_repeat_2x"/>
    <property type="match status" value="3"/>
</dbReference>
<dbReference type="Proteomes" id="UP001500622">
    <property type="component" value="Unassembled WGS sequence"/>
</dbReference>
<comment type="caution">
    <text evidence="4">The sequence shown here is derived from an EMBL/GenBank/DDBJ whole genome shotgun (WGS) entry which is preliminary data.</text>
</comment>
<dbReference type="InterPro" id="IPR056823">
    <property type="entry name" value="TEN-like_YD-shell"/>
</dbReference>
<organism evidence="4 5">
    <name type="scientific">Georgenia halophila</name>
    <dbReference type="NCBI Taxonomy" id="620889"/>
    <lineage>
        <taxon>Bacteria</taxon>
        <taxon>Bacillati</taxon>
        <taxon>Actinomycetota</taxon>
        <taxon>Actinomycetes</taxon>
        <taxon>Micrococcales</taxon>
        <taxon>Bogoriellaceae</taxon>
        <taxon>Georgenia</taxon>
    </lineage>
</organism>
<feature type="region of interest" description="Disordered" evidence="2">
    <location>
        <begin position="406"/>
        <end position="427"/>
    </location>
</feature>
<feature type="region of interest" description="Disordered" evidence="2">
    <location>
        <begin position="458"/>
        <end position="486"/>
    </location>
</feature>
<keyword evidence="1" id="KW-0677">Repeat</keyword>
<dbReference type="InterPro" id="IPR006530">
    <property type="entry name" value="YD"/>
</dbReference>
<reference evidence="5" key="1">
    <citation type="journal article" date="2019" name="Int. J. Syst. Evol. Microbiol.">
        <title>The Global Catalogue of Microorganisms (GCM) 10K type strain sequencing project: providing services to taxonomists for standard genome sequencing and annotation.</title>
        <authorList>
            <consortium name="The Broad Institute Genomics Platform"/>
            <consortium name="The Broad Institute Genome Sequencing Center for Infectious Disease"/>
            <person name="Wu L."/>
            <person name="Ma J."/>
        </authorList>
    </citation>
    <scope>NUCLEOTIDE SEQUENCE [LARGE SCALE GENOMIC DNA]</scope>
    <source>
        <strain evidence="5">JCM 17810</strain>
    </source>
</reference>
<keyword evidence="5" id="KW-1185">Reference proteome</keyword>
<feature type="domain" description="Teneurin-like YD-shell" evidence="3">
    <location>
        <begin position="560"/>
        <end position="695"/>
    </location>
</feature>
<dbReference type="EMBL" id="BAABGN010000008">
    <property type="protein sequence ID" value="GAA4424082.1"/>
    <property type="molecule type" value="Genomic_DNA"/>
</dbReference>
<dbReference type="Pfam" id="PF25023">
    <property type="entry name" value="TEN_YD-shell"/>
    <property type="match status" value="1"/>
</dbReference>
<accession>A0ABP8L955</accession>
<evidence type="ECO:0000256" key="1">
    <source>
        <dbReference type="ARBA" id="ARBA00022737"/>
    </source>
</evidence>
<proteinExistence type="predicted"/>
<gene>
    <name evidence="4" type="ORF">GCM10023169_20460</name>
</gene>
<dbReference type="InterPro" id="IPR050708">
    <property type="entry name" value="T6SS_VgrG/RHS"/>
</dbReference>
<evidence type="ECO:0000313" key="5">
    <source>
        <dbReference type="Proteomes" id="UP001500622"/>
    </source>
</evidence>
<sequence>MLVLVGATAAVAAAPSVPDSLEVELTATHRPVLTARVSDPDGGTVSGQFFARRAGAASWDLIDGQTASGTAGSVVRATLPALPAGARVEWTVKACDAPSSCSAAAPVETTRVSPMLGAGERKSATTVPFQLGDRVQAEVDVGTGNLLITAAGLPVPGVSGDLDVGVAYNSLAVGSGAEQDTASSALGWGWTQLVGYGVTLREGSAGAVVYSGPGGLTGTFVPTGTGGYTAPAGMPADLANTAGGWTLTDHATASVLVFDSAGDLTRVLDRNGNETVITPGEDGAAGSVPEKITGTAGPASARVVHVGTGPYGRVLGLSQNSSGSTTRTVGYGYTGSDLTTITDPLNRTTTLTYVGHRPVRVDAPGGVTTHIAYDGKGRVTMVRQVNTSPGSPGDSITRFAFPTDTQTLMSDPSQEEAGSPTTGLRTTYTLTSDMTGWVTRAVDAQGRERSVTFSPHFDAATQTTGTGTTAGTTTNTYGANDGESLTEQTWPTGAAWEWEYTGTTAATQYSPTSAIDTAGNETVHTYTGAGNPATVTDPGGAQAAVTYHPDGTVATATAPGNAGNPTTYTYNTNSQLTTITPVTGSSLGTRTYTWDEFGRLASETNGRGVTTTYAYDKNGRRLSVDYSTTAAAPDITYTYSPAGQVTTRVDTSGTTTYGHDQLGQLISRSHSAGGGTIAYGYDKAGRLASTTDTRGTTSYEYDTAGALVSMTTQVGTKQTLTNFAVDDHGRRTDTWLATSPDNASWAVHSKTDYDPTGRISRITAERRPESTETPITEVDISYCYTTATTAPTCTGTAQNDRSNLQWQHNRLTDQTTTYTYDTTNRLTDAHISAGTNQDGDPLPQVTYAYAYDTRGNRTSQTVTTGTGAGASTTTQNLTYNPGNQITTAGYAYDGAGNQTTDPAAGTISYTPGDQMATVARAGNTHTYTTPAPTTPNS</sequence>
<dbReference type="PANTHER" id="PTHR32305:SF15">
    <property type="entry name" value="PROTEIN RHSA-RELATED"/>
    <property type="match status" value="1"/>
</dbReference>
<evidence type="ECO:0000259" key="3">
    <source>
        <dbReference type="Pfam" id="PF25023"/>
    </source>
</evidence>
<protein>
    <recommendedName>
        <fullName evidence="3">Teneurin-like YD-shell domain-containing protein</fullName>
    </recommendedName>
</protein>
<feature type="compositionally biased region" description="Low complexity" evidence="2">
    <location>
        <begin position="459"/>
        <end position="479"/>
    </location>
</feature>
<name>A0ABP8L955_9MICO</name>
<evidence type="ECO:0000313" key="4">
    <source>
        <dbReference type="EMBL" id="GAA4424082.1"/>
    </source>
</evidence>
<dbReference type="PANTHER" id="PTHR32305">
    <property type="match status" value="1"/>
</dbReference>
<evidence type="ECO:0000256" key="2">
    <source>
        <dbReference type="SAM" id="MobiDB-lite"/>
    </source>
</evidence>